<name>A0A1E3PXV3_LIPST</name>
<reference evidence="2 3" key="1">
    <citation type="journal article" date="2016" name="Proc. Natl. Acad. Sci. U.S.A.">
        <title>Comparative genomics of biotechnologically important yeasts.</title>
        <authorList>
            <person name="Riley R."/>
            <person name="Haridas S."/>
            <person name="Wolfe K.H."/>
            <person name="Lopes M.R."/>
            <person name="Hittinger C.T."/>
            <person name="Goeker M."/>
            <person name="Salamov A.A."/>
            <person name="Wisecaver J.H."/>
            <person name="Long T.M."/>
            <person name="Calvey C.H."/>
            <person name="Aerts A.L."/>
            <person name="Barry K.W."/>
            <person name="Choi C."/>
            <person name="Clum A."/>
            <person name="Coughlan A.Y."/>
            <person name="Deshpande S."/>
            <person name="Douglass A.P."/>
            <person name="Hanson S.J."/>
            <person name="Klenk H.-P."/>
            <person name="LaButti K.M."/>
            <person name="Lapidus A."/>
            <person name="Lindquist E.A."/>
            <person name="Lipzen A.M."/>
            <person name="Meier-Kolthoff J.P."/>
            <person name="Ohm R.A."/>
            <person name="Otillar R.P."/>
            <person name="Pangilinan J.L."/>
            <person name="Peng Y."/>
            <person name="Rokas A."/>
            <person name="Rosa C.A."/>
            <person name="Scheuner C."/>
            <person name="Sibirny A.A."/>
            <person name="Slot J.C."/>
            <person name="Stielow J.B."/>
            <person name="Sun H."/>
            <person name="Kurtzman C.P."/>
            <person name="Blackwell M."/>
            <person name="Grigoriev I.V."/>
            <person name="Jeffries T.W."/>
        </authorList>
    </citation>
    <scope>NUCLEOTIDE SEQUENCE [LARGE SCALE GENOMIC DNA]</scope>
    <source>
        <strain evidence="2 3">NRRL Y-11557</strain>
    </source>
</reference>
<feature type="signal peptide" evidence="1">
    <location>
        <begin position="1"/>
        <end position="28"/>
    </location>
</feature>
<keyword evidence="1" id="KW-0732">Signal</keyword>
<dbReference type="OrthoDB" id="10262656at2759"/>
<accession>A0A1E3PXV3</accession>
<dbReference type="Proteomes" id="UP000094385">
    <property type="component" value="Unassembled WGS sequence"/>
</dbReference>
<dbReference type="AlphaFoldDB" id="A0A1E3PXV3"/>
<sequence length="509" mass="57390">MTYNPKYRAGWILLAVCFISVLVMTSSSSNSHTRNVAASIFDVGSHRSRQSGLEEPKWNGSQKAQLADNIHEEHLTGRPLLRHRKTVNKQLQSCSHLDRPGGANILINVANPEGTMCRLSFQWFDSIPSDRFNPNVIPYPPGSQYPYMGIALQSLMSENAELVQQYTIVYCDMDWASSDVFDQRMLTCMNQPKVLELPDWLSPEGTCTPLLEPGLGHIDPRIFMSPIGEPLMMVSTIGHTNCEHEFVVDLRTIVPDLGQKLNVETVPIRFGNLTVLPNATPHAEMEKNYQLLFDDNAEIFVHRGIAERSLTSISDYYGMHDLAVDSLAPECILSLGKSVPDPDRQKVTLEQATNSLRVTLCEYPCEPTLDNTVLMSIMHVKYVHLDEVYYRRYVVIMNATAPFRILARSSNLIYMGSDERATVFTVAMEWDHSHFRDRSKSFANPQKAVTKRAADVAKLTPDMNSLVNDYYHGWLDDTVMITLGVNDQESAFTHINASQLLDCLELCPQ</sequence>
<evidence type="ECO:0000256" key="1">
    <source>
        <dbReference type="SAM" id="SignalP"/>
    </source>
</evidence>
<feature type="chain" id="PRO_5009134000" evidence="1">
    <location>
        <begin position="29"/>
        <end position="509"/>
    </location>
</feature>
<evidence type="ECO:0000313" key="2">
    <source>
        <dbReference type="EMBL" id="ODQ70265.1"/>
    </source>
</evidence>
<protein>
    <submittedName>
        <fullName evidence="2">Uncharacterized protein</fullName>
    </submittedName>
</protein>
<organism evidence="2 3">
    <name type="scientific">Lipomyces starkeyi NRRL Y-11557</name>
    <dbReference type="NCBI Taxonomy" id="675824"/>
    <lineage>
        <taxon>Eukaryota</taxon>
        <taxon>Fungi</taxon>
        <taxon>Dikarya</taxon>
        <taxon>Ascomycota</taxon>
        <taxon>Saccharomycotina</taxon>
        <taxon>Lipomycetes</taxon>
        <taxon>Lipomycetales</taxon>
        <taxon>Lipomycetaceae</taxon>
        <taxon>Lipomyces</taxon>
    </lineage>
</organism>
<keyword evidence="3" id="KW-1185">Reference proteome</keyword>
<dbReference type="EMBL" id="KV454301">
    <property type="protein sequence ID" value="ODQ70265.1"/>
    <property type="molecule type" value="Genomic_DNA"/>
</dbReference>
<proteinExistence type="predicted"/>
<gene>
    <name evidence="2" type="ORF">LIPSTDRAFT_75300</name>
</gene>
<evidence type="ECO:0000313" key="3">
    <source>
        <dbReference type="Proteomes" id="UP000094385"/>
    </source>
</evidence>